<dbReference type="OrthoDB" id="6117597at2759"/>
<evidence type="ECO:0000256" key="6">
    <source>
        <dbReference type="ARBA" id="ARBA00023136"/>
    </source>
</evidence>
<dbReference type="InterPro" id="IPR001320">
    <property type="entry name" value="Iontro_rcpt_C"/>
</dbReference>
<evidence type="ECO:0000256" key="7">
    <source>
        <dbReference type="ARBA" id="ARBA00023170"/>
    </source>
</evidence>
<evidence type="ECO:0000256" key="2">
    <source>
        <dbReference type="ARBA" id="ARBA00008685"/>
    </source>
</evidence>
<reference evidence="11 12" key="1">
    <citation type="submission" date="2017-12" db="EMBL/GenBank/DDBJ databases">
        <title>Hemimetabolous genomes reveal molecular basis of termite eusociality.</title>
        <authorList>
            <person name="Harrison M.C."/>
            <person name="Jongepier E."/>
            <person name="Robertson H.M."/>
            <person name="Arning N."/>
            <person name="Bitard-Feildel T."/>
            <person name="Chao H."/>
            <person name="Childers C.P."/>
            <person name="Dinh H."/>
            <person name="Doddapaneni H."/>
            <person name="Dugan S."/>
            <person name="Gowin J."/>
            <person name="Greiner C."/>
            <person name="Han Y."/>
            <person name="Hu H."/>
            <person name="Hughes D.S.T."/>
            <person name="Huylmans A.-K."/>
            <person name="Kemena C."/>
            <person name="Kremer L.P.M."/>
            <person name="Lee S.L."/>
            <person name="Lopez-Ezquerra A."/>
            <person name="Mallet L."/>
            <person name="Monroy-Kuhn J.M."/>
            <person name="Moser A."/>
            <person name="Murali S.C."/>
            <person name="Muzny D.M."/>
            <person name="Otani S."/>
            <person name="Piulachs M.-D."/>
            <person name="Poelchau M."/>
            <person name="Qu J."/>
            <person name="Schaub F."/>
            <person name="Wada-Katsumata A."/>
            <person name="Worley K.C."/>
            <person name="Xie Q."/>
            <person name="Ylla G."/>
            <person name="Poulsen M."/>
            <person name="Gibbs R.A."/>
            <person name="Schal C."/>
            <person name="Richards S."/>
            <person name="Belles X."/>
            <person name="Korb J."/>
            <person name="Bornberg-Bauer E."/>
        </authorList>
    </citation>
    <scope>NUCLEOTIDE SEQUENCE [LARGE SCALE GENOMIC DNA]</scope>
    <source>
        <tissue evidence="11">Whole body</tissue>
    </source>
</reference>
<dbReference type="Gene3D" id="1.10.287.70">
    <property type="match status" value="1"/>
</dbReference>
<dbReference type="InParanoid" id="A0A2J7RKJ2"/>
<accession>A0A2J7RKJ2</accession>
<dbReference type="EMBL" id="NEVH01002728">
    <property type="protein sequence ID" value="PNF41342.1"/>
    <property type="molecule type" value="Genomic_DNA"/>
</dbReference>
<evidence type="ECO:0000256" key="5">
    <source>
        <dbReference type="ARBA" id="ARBA00022989"/>
    </source>
</evidence>
<dbReference type="GO" id="GO:0005886">
    <property type="term" value="C:plasma membrane"/>
    <property type="evidence" value="ECO:0007669"/>
    <property type="project" value="UniProtKB-SubCell"/>
</dbReference>
<keyword evidence="3" id="KW-1003">Cell membrane</keyword>
<dbReference type="InterPro" id="IPR052192">
    <property type="entry name" value="Insect_Ionotropic_Sensory_Rcpt"/>
</dbReference>
<feature type="transmembrane region" description="Helical" evidence="9">
    <location>
        <begin position="188"/>
        <end position="210"/>
    </location>
</feature>
<dbReference type="AlphaFoldDB" id="A0A2J7RKJ2"/>
<evidence type="ECO:0000313" key="12">
    <source>
        <dbReference type="Proteomes" id="UP000235965"/>
    </source>
</evidence>
<comment type="similarity">
    <text evidence="2">Belongs to the glutamate-gated ion channel (TC 1.A.10.1) family.</text>
</comment>
<evidence type="ECO:0000256" key="3">
    <source>
        <dbReference type="ARBA" id="ARBA00022475"/>
    </source>
</evidence>
<evidence type="ECO:0000256" key="1">
    <source>
        <dbReference type="ARBA" id="ARBA00004651"/>
    </source>
</evidence>
<evidence type="ECO:0000256" key="8">
    <source>
        <dbReference type="ARBA" id="ARBA00023180"/>
    </source>
</evidence>
<evidence type="ECO:0000256" key="9">
    <source>
        <dbReference type="SAM" id="Phobius"/>
    </source>
</evidence>
<keyword evidence="6 9" id="KW-0472">Membrane</keyword>
<keyword evidence="7" id="KW-0675">Receptor</keyword>
<dbReference type="GO" id="GO:0003676">
    <property type="term" value="F:nucleic acid binding"/>
    <property type="evidence" value="ECO:0007669"/>
    <property type="project" value="InterPro"/>
</dbReference>
<evidence type="ECO:0000256" key="4">
    <source>
        <dbReference type="ARBA" id="ARBA00022692"/>
    </source>
</evidence>
<keyword evidence="5 9" id="KW-1133">Transmembrane helix</keyword>
<dbReference type="STRING" id="105785.A0A2J7RKJ2"/>
<dbReference type="Gene3D" id="3.30.420.10">
    <property type="entry name" value="Ribonuclease H-like superfamily/Ribonuclease H"/>
    <property type="match status" value="1"/>
</dbReference>
<comment type="caution">
    <text evidence="11">The sequence shown here is derived from an EMBL/GenBank/DDBJ whole genome shotgun (WGS) entry which is preliminary data.</text>
</comment>
<keyword evidence="12" id="KW-1185">Reference proteome</keyword>
<dbReference type="Gene3D" id="3.40.190.10">
    <property type="entry name" value="Periplasmic binding protein-like II"/>
    <property type="match status" value="1"/>
</dbReference>
<feature type="transmembrane region" description="Helical" evidence="9">
    <location>
        <begin position="252"/>
        <end position="276"/>
    </location>
</feature>
<dbReference type="SUPFAM" id="SSF53850">
    <property type="entry name" value="Periplasmic binding protein-like II"/>
    <property type="match status" value="1"/>
</dbReference>
<proteinExistence type="inferred from homology"/>
<keyword evidence="4 9" id="KW-0812">Transmembrane</keyword>
<keyword evidence="8" id="KW-0325">Glycoprotein</keyword>
<dbReference type="InterPro" id="IPR036397">
    <property type="entry name" value="RNaseH_sf"/>
</dbReference>
<dbReference type="GO" id="GO:0015276">
    <property type="term" value="F:ligand-gated monoatomic ion channel activity"/>
    <property type="evidence" value="ECO:0007669"/>
    <property type="project" value="InterPro"/>
</dbReference>
<evidence type="ECO:0000259" key="10">
    <source>
        <dbReference type="Pfam" id="PF00060"/>
    </source>
</evidence>
<evidence type="ECO:0000313" key="11">
    <source>
        <dbReference type="EMBL" id="PNF41342.1"/>
    </source>
</evidence>
<feature type="domain" description="Ionotropic glutamate receptor C-terminal" evidence="10">
    <location>
        <begin position="186"/>
        <end position="294"/>
    </location>
</feature>
<organism evidence="11 12">
    <name type="scientific">Cryptotermes secundus</name>
    <dbReference type="NCBI Taxonomy" id="105785"/>
    <lineage>
        <taxon>Eukaryota</taxon>
        <taxon>Metazoa</taxon>
        <taxon>Ecdysozoa</taxon>
        <taxon>Arthropoda</taxon>
        <taxon>Hexapoda</taxon>
        <taxon>Insecta</taxon>
        <taxon>Pterygota</taxon>
        <taxon>Neoptera</taxon>
        <taxon>Polyneoptera</taxon>
        <taxon>Dictyoptera</taxon>
        <taxon>Blattodea</taxon>
        <taxon>Blattoidea</taxon>
        <taxon>Termitoidae</taxon>
        <taxon>Kalotermitidae</taxon>
        <taxon>Cryptotermitinae</taxon>
        <taxon>Cryptotermes</taxon>
    </lineage>
</organism>
<dbReference type="PANTHER" id="PTHR42643:SF24">
    <property type="entry name" value="IONOTROPIC RECEPTOR 60A"/>
    <property type="match status" value="1"/>
</dbReference>
<dbReference type="Pfam" id="PF00060">
    <property type="entry name" value="Lig_chan"/>
    <property type="match status" value="1"/>
</dbReference>
<name>A0A2J7RKJ2_9NEOP</name>
<sequence>MTTEEAFGDASVPFDSFVIVATQKVQREVLLEEVYRPAPHLPLETRCVGTWFTKKGELLWTRRPGHKRSLSDLTIKAATIHNRTELTGGFFGKVWKILEQRLGFRTEWYTPHNETWNKATNNGTDLLHLIRQKLVDAVVSDVTITSSKKDIVTFTIPLLTYRFSVFIRQKENEAWGWKVYLEPFSLRLWLTVAASIPIFAALLSATHVFGHHERDNGFKTQFSFYNSIFYVYGAFCQQGTDTEPKTISCRMVYGIAFLSATVILAAYSGVLISFIATNQETIPISDIEELLHSGIYKLGVLWNSTELTFFSDAKPNTSLHRIYSEIMIKDSKSFPRTDEDGIQRVCEDNYAYMAPVEYIISVLERAKCPLVSLPRQYFEASLAIALSNVSEYKNLINRNLRSIVSTGVLQKLKDDTWKLSSSRIKPHFEYLVEGISTHRGQRSGRPQVPNDRDQPHLARIVRVTDKQHWLKSHPHSMQEVPDAYPAGTLQASGGSILVWGVFTWHDLGPLVHLNTSLTSDHYVTLLGDHLQPFMDFMYPHEGIFQQDNAPWHLAEVVQNWFEEHSEEFQ</sequence>
<gene>
    <name evidence="11" type="ORF">B7P43_G16618</name>
</gene>
<dbReference type="GO" id="GO:0050906">
    <property type="term" value="P:detection of stimulus involved in sensory perception"/>
    <property type="evidence" value="ECO:0007669"/>
    <property type="project" value="UniProtKB-ARBA"/>
</dbReference>
<comment type="subcellular location">
    <subcellularLocation>
        <location evidence="1">Cell membrane</location>
        <topology evidence="1">Multi-pass membrane protein</topology>
    </subcellularLocation>
</comment>
<protein>
    <recommendedName>
        <fullName evidence="10">Ionotropic glutamate receptor C-terminal domain-containing protein</fullName>
    </recommendedName>
</protein>
<dbReference type="Proteomes" id="UP000235965">
    <property type="component" value="Unassembled WGS sequence"/>
</dbReference>
<dbReference type="PANTHER" id="PTHR42643">
    <property type="entry name" value="IONOTROPIC RECEPTOR 20A-RELATED"/>
    <property type="match status" value="1"/>
</dbReference>